<evidence type="ECO:0000256" key="4">
    <source>
        <dbReference type="ARBA" id="ARBA00023125"/>
    </source>
</evidence>
<dbReference type="FunFam" id="1.10.10.60:FF:000349">
    <property type="entry name" value="Transcription factor MYB39"/>
    <property type="match status" value="1"/>
</dbReference>
<dbReference type="SMART" id="SM00717">
    <property type="entry name" value="SANT"/>
    <property type="match status" value="2"/>
</dbReference>
<dbReference type="InterPro" id="IPR001005">
    <property type="entry name" value="SANT/Myb"/>
</dbReference>
<evidence type="ECO:0000256" key="1">
    <source>
        <dbReference type="ARBA" id="ARBA00004123"/>
    </source>
</evidence>
<dbReference type="InterPro" id="IPR017930">
    <property type="entry name" value="Myb_dom"/>
</dbReference>
<protein>
    <submittedName>
        <fullName evidence="9">Uncharacterized protein</fullName>
    </submittedName>
</protein>
<dbReference type="AlphaFoldDB" id="A0ABD0UWI9"/>
<feature type="domain" description="HTH myb-type" evidence="8">
    <location>
        <begin position="9"/>
        <end position="61"/>
    </location>
</feature>
<proteinExistence type="predicted"/>
<dbReference type="FunFam" id="1.10.10.60:FF:000001">
    <property type="entry name" value="MYB-related transcription factor"/>
    <property type="match status" value="1"/>
</dbReference>
<keyword evidence="4" id="KW-0238">DNA-binding</keyword>
<evidence type="ECO:0000313" key="9">
    <source>
        <dbReference type="EMBL" id="KAL0916974.1"/>
    </source>
</evidence>
<dbReference type="Proteomes" id="UP001552299">
    <property type="component" value="Unassembled WGS sequence"/>
</dbReference>
<dbReference type="PROSITE" id="PS51294">
    <property type="entry name" value="HTH_MYB"/>
    <property type="match status" value="2"/>
</dbReference>
<comment type="caution">
    <text evidence="9">The sequence shown here is derived from an EMBL/GenBank/DDBJ whole genome shotgun (WGS) entry which is preliminary data.</text>
</comment>
<accession>A0ABD0UWI9</accession>
<reference evidence="9 10" key="1">
    <citation type="journal article" date="2024" name="Plant Biotechnol. J.">
        <title>Dendrobium thyrsiflorum genome and its molecular insights into genes involved in important horticultural traits.</title>
        <authorList>
            <person name="Chen B."/>
            <person name="Wang J.Y."/>
            <person name="Zheng P.J."/>
            <person name="Li K.L."/>
            <person name="Liang Y.M."/>
            <person name="Chen X.F."/>
            <person name="Zhang C."/>
            <person name="Zhao X."/>
            <person name="He X."/>
            <person name="Zhang G.Q."/>
            <person name="Liu Z.J."/>
            <person name="Xu Q."/>
        </authorList>
    </citation>
    <scope>NUCLEOTIDE SEQUENCE [LARGE SCALE GENOMIC DNA]</scope>
    <source>
        <strain evidence="9">GZMU011</strain>
    </source>
</reference>
<dbReference type="Gene3D" id="1.10.10.60">
    <property type="entry name" value="Homeodomain-like"/>
    <property type="match status" value="2"/>
</dbReference>
<evidence type="ECO:0000256" key="6">
    <source>
        <dbReference type="ARBA" id="ARBA00023242"/>
    </source>
</evidence>
<keyword evidence="5" id="KW-0804">Transcription</keyword>
<keyword evidence="6" id="KW-0539">Nucleus</keyword>
<evidence type="ECO:0000313" key="10">
    <source>
        <dbReference type="Proteomes" id="UP001552299"/>
    </source>
</evidence>
<dbReference type="PANTHER" id="PTHR47994:SF5">
    <property type="entry name" value="F14D16.11-RELATED"/>
    <property type="match status" value="1"/>
</dbReference>
<dbReference type="SUPFAM" id="SSF46689">
    <property type="entry name" value="Homeodomain-like"/>
    <property type="match status" value="1"/>
</dbReference>
<dbReference type="GO" id="GO:0005634">
    <property type="term" value="C:nucleus"/>
    <property type="evidence" value="ECO:0007669"/>
    <property type="project" value="UniProtKB-SubCell"/>
</dbReference>
<evidence type="ECO:0000256" key="2">
    <source>
        <dbReference type="ARBA" id="ARBA00022737"/>
    </source>
</evidence>
<dbReference type="CDD" id="cd00167">
    <property type="entry name" value="SANT"/>
    <property type="match status" value="2"/>
</dbReference>
<comment type="subcellular location">
    <subcellularLocation>
        <location evidence="1">Nucleus</location>
    </subcellularLocation>
</comment>
<feature type="domain" description="HTH myb-type" evidence="8">
    <location>
        <begin position="62"/>
        <end position="116"/>
    </location>
</feature>
<evidence type="ECO:0000259" key="7">
    <source>
        <dbReference type="PROSITE" id="PS50090"/>
    </source>
</evidence>
<keyword evidence="3" id="KW-0805">Transcription regulation</keyword>
<gene>
    <name evidence="9" type="ORF">M5K25_014530</name>
</gene>
<dbReference type="Pfam" id="PF00249">
    <property type="entry name" value="Myb_DNA-binding"/>
    <property type="match status" value="2"/>
</dbReference>
<feature type="domain" description="Myb-like" evidence="7">
    <location>
        <begin position="9"/>
        <end position="61"/>
    </location>
</feature>
<dbReference type="GO" id="GO:0003677">
    <property type="term" value="F:DNA binding"/>
    <property type="evidence" value="ECO:0007669"/>
    <property type="project" value="UniProtKB-KW"/>
</dbReference>
<evidence type="ECO:0000256" key="5">
    <source>
        <dbReference type="ARBA" id="ARBA00023163"/>
    </source>
</evidence>
<organism evidence="9 10">
    <name type="scientific">Dendrobium thyrsiflorum</name>
    <name type="common">Pinecone-like raceme dendrobium</name>
    <name type="synonym">Orchid</name>
    <dbReference type="NCBI Taxonomy" id="117978"/>
    <lineage>
        <taxon>Eukaryota</taxon>
        <taxon>Viridiplantae</taxon>
        <taxon>Streptophyta</taxon>
        <taxon>Embryophyta</taxon>
        <taxon>Tracheophyta</taxon>
        <taxon>Spermatophyta</taxon>
        <taxon>Magnoliopsida</taxon>
        <taxon>Liliopsida</taxon>
        <taxon>Asparagales</taxon>
        <taxon>Orchidaceae</taxon>
        <taxon>Epidendroideae</taxon>
        <taxon>Malaxideae</taxon>
        <taxon>Dendrobiinae</taxon>
        <taxon>Dendrobium</taxon>
    </lineage>
</organism>
<dbReference type="InterPro" id="IPR009057">
    <property type="entry name" value="Homeodomain-like_sf"/>
</dbReference>
<dbReference type="InterPro" id="IPR015495">
    <property type="entry name" value="Myb_TF_plants"/>
</dbReference>
<evidence type="ECO:0000259" key="8">
    <source>
        <dbReference type="PROSITE" id="PS51294"/>
    </source>
</evidence>
<feature type="domain" description="Myb-like" evidence="7">
    <location>
        <begin position="62"/>
        <end position="112"/>
    </location>
</feature>
<keyword evidence="2" id="KW-0677">Repeat</keyword>
<evidence type="ECO:0000256" key="3">
    <source>
        <dbReference type="ARBA" id="ARBA00023015"/>
    </source>
</evidence>
<keyword evidence="10" id="KW-1185">Reference proteome</keyword>
<dbReference type="EMBL" id="JANQDX010000011">
    <property type="protein sequence ID" value="KAL0916974.1"/>
    <property type="molecule type" value="Genomic_DNA"/>
</dbReference>
<name>A0ABD0UWI9_DENTH</name>
<dbReference type="PROSITE" id="PS50090">
    <property type="entry name" value="MYB_LIKE"/>
    <property type="match status" value="2"/>
</dbReference>
<sequence length="339" mass="38370">MGRAPCCDKNGLKKGPWTPEEDQKLINYIQKNGHGSWRTLPKNAGLSRCGKSCRLRWTNYLRPDIKRGRFSFEEEETIIQLHSILGNKWSAIAAQLPGRTDNEIKNYWNTHIRKRLLRMGIDPVTHFRRLDLLDLSSLLNPMLYNPGQMDLSSLLGIEPLVNSELLRIASNLLQSQCQNTNLVQVQEQQGPNLSTSQHDLISSYNQLQNLVQSSSQNVDLDSSEQFRSWQSNRANNVCNLGDNFMPAAADNNVSYNDNMGQFMVPNLVQEEGQAFDFQIPYNMAHDSVLSTPSSSPTLNNSNCSTTYLNSSTEHDQDSYSSANLFNFEIPDLLDVSDFM</sequence>
<dbReference type="PANTHER" id="PTHR47994">
    <property type="entry name" value="F14D16.11-RELATED"/>
    <property type="match status" value="1"/>
</dbReference>